<dbReference type="Proteomes" id="UP000038204">
    <property type="component" value="Unassembled WGS sequence"/>
</dbReference>
<name>A0A0T9RQR6_9GAMM</name>
<dbReference type="AlphaFoldDB" id="A0A0T9RQR6"/>
<dbReference type="KEGG" id="ysi:BF17_02530"/>
<keyword evidence="3" id="KW-1185">Reference proteome</keyword>
<dbReference type="PATRIC" id="fig|367190.3.peg.443"/>
<evidence type="ECO:0000313" key="2">
    <source>
        <dbReference type="EMBL" id="CNI77570.1"/>
    </source>
</evidence>
<dbReference type="EMBL" id="CQBK01000069">
    <property type="protein sequence ID" value="CNI77570.1"/>
    <property type="molecule type" value="Genomic_DNA"/>
</dbReference>
<proteinExistence type="predicted"/>
<evidence type="ECO:0000313" key="3">
    <source>
        <dbReference type="Proteomes" id="UP000019439"/>
    </source>
</evidence>
<accession>A0A0T9RQR6</accession>
<protein>
    <submittedName>
        <fullName evidence="2">Uncharacterized protein</fullName>
    </submittedName>
</protein>
<evidence type="ECO:0000313" key="4">
    <source>
        <dbReference type="Proteomes" id="UP000038204"/>
    </source>
</evidence>
<dbReference type="EMBL" id="CP007230">
    <property type="protein sequence ID" value="AHK18365.1"/>
    <property type="molecule type" value="Genomic_DNA"/>
</dbReference>
<reference evidence="2 4" key="2">
    <citation type="submission" date="2015-03" db="EMBL/GenBank/DDBJ databases">
        <authorList>
            <person name="Murphy D."/>
        </authorList>
    </citation>
    <scope>NUCLEOTIDE SEQUENCE [LARGE SCALE GENOMIC DNA]</scope>
    <source>
        <strain evidence="2 4">Y233</strain>
    </source>
</reference>
<dbReference type="RefSeq" id="WP_025381160.1">
    <property type="nucleotide sequence ID" value="NZ_CABIHS010000181.1"/>
</dbReference>
<sequence length="419" mass="48399">MSADSYDIQLALNLVGTANSRREALYLYEKNKSILKDWRIIYADESKSGPFKLTKRQFSEKGIISTVFYGNSLWVIDNDVLSSSETMAFKVGFGLFVDSNAASYIRSLAYREAPKEELLNFCRIISDSFSFDDLSTINPYLYLWEAQSDRRLETINGIRETLAALFALPHIKQPLNAQWGETYRTIYRKKAEEEADCFLFDFYQQLDAGLGQAIEDQIDMMEIMLIKTKLLELTSSKEKPAKMEELVLFMHEKLSTLMFRELLICADIIFHERQSQMSNKLHGLLKNKNPLGLLRNCATDLYMVRALDQLTNASLDDTQPIFYIANLITFDRDIADVLKLSELRAMALHRSSSLTFPIYKDSIPRWLKTKIGGKGVARLSNLFTKEQFEERARQRNRYQIKSILAENRLKITELIKSQQ</sequence>
<organism evidence="2 4">
    <name type="scientific">Yersinia similis</name>
    <dbReference type="NCBI Taxonomy" id="367190"/>
    <lineage>
        <taxon>Bacteria</taxon>
        <taxon>Pseudomonadati</taxon>
        <taxon>Pseudomonadota</taxon>
        <taxon>Gammaproteobacteria</taxon>
        <taxon>Enterobacterales</taxon>
        <taxon>Yersiniaceae</taxon>
        <taxon>Yersinia</taxon>
    </lineage>
</organism>
<gene>
    <name evidence="1" type="ORF">BF17_02530</name>
    <name evidence="2" type="ORF">ERS008667_04303</name>
</gene>
<dbReference type="Proteomes" id="UP000019439">
    <property type="component" value="Chromosome"/>
</dbReference>
<evidence type="ECO:0000313" key="1">
    <source>
        <dbReference type="EMBL" id="AHK18365.1"/>
    </source>
</evidence>
<dbReference type="GeneID" id="96666501"/>
<reference evidence="1 3" key="1">
    <citation type="journal article" date="2014" name="Genome Announc.">
        <title>Genome Sequence of Yersinia similis Y228T, a Member of the Yersinia pseudotuberculosis Complex.</title>
        <authorList>
            <person name="Sprague L.D."/>
            <person name="Neubauer H."/>
        </authorList>
    </citation>
    <scope>NUCLEOTIDE SEQUENCE [LARGE SCALE GENOMIC DNA]</scope>
    <source>
        <strain evidence="1 3">228</strain>
    </source>
</reference>